<gene>
    <name evidence="7" type="ORF">AE0388_0533</name>
</gene>
<evidence type="ECO:0000256" key="4">
    <source>
        <dbReference type="ARBA" id="ARBA00023136"/>
    </source>
</evidence>
<feature type="transmembrane region" description="Helical" evidence="5">
    <location>
        <begin position="313"/>
        <end position="334"/>
    </location>
</feature>
<name>A0A0B9A4P1_BRELN</name>
<keyword evidence="3 5" id="KW-1133">Transmembrane helix</keyword>
<organism evidence="7 8">
    <name type="scientific">Brevibacterium linens</name>
    <dbReference type="NCBI Taxonomy" id="1703"/>
    <lineage>
        <taxon>Bacteria</taxon>
        <taxon>Bacillati</taxon>
        <taxon>Actinomycetota</taxon>
        <taxon>Actinomycetes</taxon>
        <taxon>Micrococcales</taxon>
        <taxon>Brevibacteriaceae</taxon>
        <taxon>Brevibacterium</taxon>
    </lineage>
</organism>
<evidence type="ECO:0000259" key="6">
    <source>
        <dbReference type="PROSITE" id="PS50850"/>
    </source>
</evidence>
<dbReference type="Proteomes" id="UP000031488">
    <property type="component" value="Unassembled WGS sequence"/>
</dbReference>
<feature type="transmembrane region" description="Helical" evidence="5">
    <location>
        <begin position="346"/>
        <end position="365"/>
    </location>
</feature>
<dbReference type="GO" id="GO:0046943">
    <property type="term" value="F:carboxylic acid transmembrane transporter activity"/>
    <property type="evidence" value="ECO:0007669"/>
    <property type="project" value="TreeGrafter"/>
</dbReference>
<feature type="transmembrane region" description="Helical" evidence="5">
    <location>
        <begin position="7"/>
        <end position="31"/>
    </location>
</feature>
<evidence type="ECO:0000256" key="1">
    <source>
        <dbReference type="ARBA" id="ARBA00004651"/>
    </source>
</evidence>
<keyword evidence="2 5" id="KW-0812">Transmembrane</keyword>
<dbReference type="PATRIC" id="fig|1703.6.peg.416"/>
<dbReference type="Pfam" id="PF07690">
    <property type="entry name" value="MFS_1"/>
    <property type="match status" value="1"/>
</dbReference>
<proteinExistence type="predicted"/>
<evidence type="ECO:0000256" key="2">
    <source>
        <dbReference type="ARBA" id="ARBA00022692"/>
    </source>
</evidence>
<feature type="transmembrane region" description="Helical" evidence="5">
    <location>
        <begin position="219"/>
        <end position="240"/>
    </location>
</feature>
<keyword evidence="8" id="KW-1185">Reference proteome</keyword>
<feature type="transmembrane region" description="Helical" evidence="5">
    <location>
        <begin position="100"/>
        <end position="121"/>
    </location>
</feature>
<protein>
    <submittedName>
        <fullName evidence="7">Major facilitator superfamily MFS_1</fullName>
    </submittedName>
</protein>
<feature type="transmembrane region" description="Helical" evidence="5">
    <location>
        <begin position="260"/>
        <end position="281"/>
    </location>
</feature>
<dbReference type="InterPro" id="IPR020846">
    <property type="entry name" value="MFS_dom"/>
</dbReference>
<keyword evidence="4 5" id="KW-0472">Membrane</keyword>
<feature type="transmembrane region" description="Helical" evidence="5">
    <location>
        <begin position="161"/>
        <end position="181"/>
    </location>
</feature>
<dbReference type="OrthoDB" id="9787026at2"/>
<evidence type="ECO:0000313" key="7">
    <source>
        <dbReference type="EMBL" id="KHS53778.1"/>
    </source>
</evidence>
<comment type="subcellular location">
    <subcellularLocation>
        <location evidence="1">Cell membrane</location>
        <topology evidence="1">Multi-pass membrane protein</topology>
    </subcellularLocation>
</comment>
<dbReference type="PROSITE" id="PS00217">
    <property type="entry name" value="SUGAR_TRANSPORT_2"/>
    <property type="match status" value="1"/>
</dbReference>
<evidence type="ECO:0000256" key="3">
    <source>
        <dbReference type="ARBA" id="ARBA00022989"/>
    </source>
</evidence>
<comment type="caution">
    <text evidence="7">The sequence shown here is derived from an EMBL/GenBank/DDBJ whole genome shotgun (WGS) entry which is preliminary data.</text>
</comment>
<feature type="transmembrane region" description="Helical" evidence="5">
    <location>
        <begin position="288"/>
        <end position="307"/>
    </location>
</feature>
<feature type="transmembrane region" description="Helical" evidence="5">
    <location>
        <begin position="371"/>
        <end position="395"/>
    </location>
</feature>
<dbReference type="AlphaFoldDB" id="A0A0B9A4P1"/>
<sequence>MHSSYKWVVLFGSFIIYLFDALEISVLSFAIPSLSAELGLQPFQAGLLATGTLLGMGVGGPLMGWLADSKGRKTALIVCLTIFVVLTSAIYFVPNFSVFLVLRFLAGIGLGGVWSILSAFVHEAWPAERRGIAVTFVLAAFPFGALVAAQLSSLLMPDWRMLFLVAGLGGLLPLLIILFLFKESETWQAECRESLERREAAGTTSAPSTPIGEIFKGEYLRITIVASAVASLAFVGYYGVTTWLPSYLETERGLDPQTVGQYMTWLNLGMFVGYLVFGWIADKAGKRFALCLSLLGAGVLMPIYGLVTDQTALLWLGPLYAFFMTFAGLFGPYLGSLYATEARATGAGFCFNVGRGISAFAPLLFGSLAAVASLSAGLVISGCLFIIGALLVLLLPKVSTHLNQEVHEQITEPQKG</sequence>
<dbReference type="InterPro" id="IPR005829">
    <property type="entry name" value="Sugar_transporter_CS"/>
</dbReference>
<dbReference type="InterPro" id="IPR011701">
    <property type="entry name" value="MFS"/>
</dbReference>
<evidence type="ECO:0000256" key="5">
    <source>
        <dbReference type="SAM" id="Phobius"/>
    </source>
</evidence>
<dbReference type="PANTHER" id="PTHR23508:SF10">
    <property type="entry name" value="CARBOXYLIC ACID TRANSPORTER PROTEIN HOMOLOG"/>
    <property type="match status" value="1"/>
</dbReference>
<accession>A0A0B9A4P1</accession>
<reference evidence="7 8" key="1">
    <citation type="submission" date="2014-11" db="EMBL/GenBank/DDBJ databases">
        <title>Draft Genome Sequence of Brevibacterium linens AE038-8.</title>
        <authorList>
            <person name="Maizel D."/>
            <person name="Utturkar S.M."/>
            <person name="Brown S.D."/>
            <person name="Ferrero M."/>
            <person name="Rosen B.P."/>
        </authorList>
    </citation>
    <scope>NUCLEOTIDE SEQUENCE [LARGE SCALE GENOMIC DNA]</scope>
    <source>
        <strain evidence="7 8">AE038-8</strain>
    </source>
</reference>
<feature type="transmembrane region" description="Helical" evidence="5">
    <location>
        <begin position="43"/>
        <end position="67"/>
    </location>
</feature>
<dbReference type="PANTHER" id="PTHR23508">
    <property type="entry name" value="CARBOXYLIC ACID TRANSPORTER PROTEIN HOMOLOG"/>
    <property type="match status" value="1"/>
</dbReference>
<dbReference type="EMBL" id="JTJZ01000013">
    <property type="protein sequence ID" value="KHS53778.1"/>
    <property type="molecule type" value="Genomic_DNA"/>
</dbReference>
<evidence type="ECO:0000313" key="8">
    <source>
        <dbReference type="Proteomes" id="UP000031488"/>
    </source>
</evidence>
<dbReference type="SUPFAM" id="SSF103473">
    <property type="entry name" value="MFS general substrate transporter"/>
    <property type="match status" value="1"/>
</dbReference>
<dbReference type="InterPro" id="IPR036259">
    <property type="entry name" value="MFS_trans_sf"/>
</dbReference>
<feature type="domain" description="Major facilitator superfamily (MFS) profile" evidence="6">
    <location>
        <begin position="9"/>
        <end position="400"/>
    </location>
</feature>
<dbReference type="Gene3D" id="1.20.1250.20">
    <property type="entry name" value="MFS general substrate transporter like domains"/>
    <property type="match status" value="1"/>
</dbReference>
<dbReference type="PROSITE" id="PS50850">
    <property type="entry name" value="MFS"/>
    <property type="match status" value="1"/>
</dbReference>
<feature type="transmembrane region" description="Helical" evidence="5">
    <location>
        <begin position="133"/>
        <end position="155"/>
    </location>
</feature>
<dbReference type="GO" id="GO:0005886">
    <property type="term" value="C:plasma membrane"/>
    <property type="evidence" value="ECO:0007669"/>
    <property type="project" value="UniProtKB-SubCell"/>
</dbReference>
<feature type="transmembrane region" description="Helical" evidence="5">
    <location>
        <begin position="74"/>
        <end position="94"/>
    </location>
</feature>